<reference evidence="4" key="1">
    <citation type="submission" date="2016-10" db="EMBL/GenBank/DDBJ databases">
        <authorList>
            <person name="Varghese N."/>
            <person name="Submissions S."/>
        </authorList>
    </citation>
    <scope>NUCLEOTIDE SEQUENCE [LARGE SCALE GENOMIC DNA]</scope>
    <source>
        <strain evidence="4">XBD2006</strain>
    </source>
</reference>
<keyword evidence="1" id="KW-0812">Transmembrane</keyword>
<evidence type="ECO:0000313" key="4">
    <source>
        <dbReference type="Proteomes" id="UP000183047"/>
    </source>
</evidence>
<accession>A0A1G5AB49</accession>
<evidence type="ECO:0000256" key="1">
    <source>
        <dbReference type="SAM" id="Phobius"/>
    </source>
</evidence>
<keyword evidence="4" id="KW-1185">Reference proteome</keyword>
<feature type="transmembrane region" description="Helical" evidence="1">
    <location>
        <begin position="26"/>
        <end position="46"/>
    </location>
</feature>
<proteinExistence type="predicted"/>
<dbReference type="Proteomes" id="UP000183047">
    <property type="component" value="Unassembled WGS sequence"/>
</dbReference>
<name>A0A1G5AB49_9FIRM</name>
<feature type="transmembrane region" description="Helical" evidence="1">
    <location>
        <begin position="52"/>
        <end position="74"/>
    </location>
</feature>
<dbReference type="InterPro" id="IPR025588">
    <property type="entry name" value="YcxB-like_C"/>
</dbReference>
<dbReference type="Pfam" id="PF14317">
    <property type="entry name" value="YcxB"/>
    <property type="match status" value="1"/>
</dbReference>
<keyword evidence="1" id="KW-1133">Transmembrane helix</keyword>
<feature type="domain" description="YcxB-like C-terminal" evidence="2">
    <location>
        <begin position="91"/>
        <end position="150"/>
    </location>
</feature>
<gene>
    <name evidence="3" type="ORF">SAMN02910451_00060</name>
</gene>
<sequence length="156" mass="18237">MEYRYISDVKPKDLWFIAMIRTYRSLAGVVNVVFTVAMIMLSIRFWGTSGPFIRTLLMFGCILFPILQPFLVYLRSIKQLETLPGRVELLFDDNGVHVSSDGKQEDIKWNKIVNAIKQSNMIIVMSDRNHGYMLTNRILGDEKDEFYDFLCKKIRN</sequence>
<evidence type="ECO:0000259" key="2">
    <source>
        <dbReference type="Pfam" id="PF14317"/>
    </source>
</evidence>
<dbReference type="EMBL" id="FMUR01000003">
    <property type="protein sequence ID" value="SCX75093.1"/>
    <property type="molecule type" value="Genomic_DNA"/>
</dbReference>
<dbReference type="RefSeq" id="WP_074460943.1">
    <property type="nucleotide sequence ID" value="NZ_FMUR01000003.1"/>
</dbReference>
<dbReference type="AlphaFoldDB" id="A0A1G5AB49"/>
<keyword evidence="1" id="KW-0472">Membrane</keyword>
<evidence type="ECO:0000313" key="3">
    <source>
        <dbReference type="EMBL" id="SCX75093.1"/>
    </source>
</evidence>
<protein>
    <submittedName>
        <fullName evidence="3">YcxB-like protein</fullName>
    </submittedName>
</protein>
<organism evidence="3 4">
    <name type="scientific">Butyrivibrio hungatei</name>
    <dbReference type="NCBI Taxonomy" id="185008"/>
    <lineage>
        <taxon>Bacteria</taxon>
        <taxon>Bacillati</taxon>
        <taxon>Bacillota</taxon>
        <taxon>Clostridia</taxon>
        <taxon>Lachnospirales</taxon>
        <taxon>Lachnospiraceae</taxon>
        <taxon>Butyrivibrio</taxon>
    </lineage>
</organism>
<dbReference type="OrthoDB" id="2002442at2"/>